<feature type="transmembrane region" description="Helical" evidence="6">
    <location>
        <begin position="58"/>
        <end position="77"/>
    </location>
</feature>
<dbReference type="EMBL" id="CAJNIZ010000332">
    <property type="protein sequence ID" value="CAE7159217.1"/>
    <property type="molecule type" value="Genomic_DNA"/>
</dbReference>
<dbReference type="InterPro" id="IPR011701">
    <property type="entry name" value="MFS"/>
</dbReference>
<gene>
    <name evidence="7" type="primary">mfsd8</name>
    <name evidence="7" type="ORF">SPIL2461_LOCUS440</name>
</gene>
<dbReference type="GO" id="GO:0012505">
    <property type="term" value="C:endomembrane system"/>
    <property type="evidence" value="ECO:0007669"/>
    <property type="project" value="UniProtKB-SubCell"/>
</dbReference>
<dbReference type="InterPro" id="IPR051068">
    <property type="entry name" value="MFS_Domain-Containing_Protein"/>
</dbReference>
<feature type="transmembrane region" description="Helical" evidence="6">
    <location>
        <begin position="89"/>
        <end position="107"/>
    </location>
</feature>
<keyword evidence="5 6" id="KW-0472">Membrane</keyword>
<dbReference type="PANTHER" id="PTHR23510:SF3">
    <property type="entry name" value="MAJOR FACILITATOR SUPERFAMILY DOMAIN-CONTAINING PROTEIN 8"/>
    <property type="match status" value="1"/>
</dbReference>
<evidence type="ECO:0000256" key="6">
    <source>
        <dbReference type="SAM" id="Phobius"/>
    </source>
</evidence>
<protein>
    <submittedName>
        <fullName evidence="7">Mfsd8 protein</fullName>
    </submittedName>
</protein>
<feature type="transmembrane region" description="Helical" evidence="6">
    <location>
        <begin position="192"/>
        <end position="213"/>
    </location>
</feature>
<evidence type="ECO:0000256" key="3">
    <source>
        <dbReference type="ARBA" id="ARBA00022692"/>
    </source>
</evidence>
<keyword evidence="2" id="KW-0813">Transport</keyword>
<feature type="transmembrane region" description="Helical" evidence="6">
    <location>
        <begin position="333"/>
        <end position="361"/>
    </location>
</feature>
<feature type="transmembrane region" description="Helical" evidence="6">
    <location>
        <begin position="292"/>
        <end position="313"/>
    </location>
</feature>
<organism evidence="7 8">
    <name type="scientific">Symbiodinium pilosum</name>
    <name type="common">Dinoflagellate</name>
    <dbReference type="NCBI Taxonomy" id="2952"/>
    <lineage>
        <taxon>Eukaryota</taxon>
        <taxon>Sar</taxon>
        <taxon>Alveolata</taxon>
        <taxon>Dinophyceae</taxon>
        <taxon>Suessiales</taxon>
        <taxon>Symbiodiniaceae</taxon>
        <taxon>Symbiodinium</taxon>
    </lineage>
</organism>
<dbReference type="OrthoDB" id="432421at2759"/>
<proteinExistence type="predicted"/>
<reference evidence="7" key="1">
    <citation type="submission" date="2021-02" db="EMBL/GenBank/DDBJ databases">
        <authorList>
            <person name="Dougan E. K."/>
            <person name="Rhodes N."/>
            <person name="Thang M."/>
            <person name="Chan C."/>
        </authorList>
    </citation>
    <scope>NUCLEOTIDE SEQUENCE</scope>
</reference>
<feature type="transmembrane region" description="Helical" evidence="6">
    <location>
        <begin position="113"/>
        <end position="136"/>
    </location>
</feature>
<dbReference type="Gene3D" id="1.20.1250.20">
    <property type="entry name" value="MFS general substrate transporter like domains"/>
    <property type="match status" value="1"/>
</dbReference>
<sequence length="465" mass="51079">PQLLARTLSDDPELNPETTSFLNLLAAWCIGLLVAIEGTLSVPSLLGYVESLGGDKHLYGLSAGCFAMARLLFMGLYGCWVDRRSYKEVFTVSLGASVVASLLYAAAPTLGLWALLASRAALGATAAQTVATQAFVVQNTSLADRTHYMGIFVLLSNTLTLAGPALNLFIVWLPHFELHLGPMVLVFNNFTWVGYFLMLLQLISLLFVVAAFNEPARRPSPRPPSLGRVGDCLTLWGLFPYMRLFVDPWIRHTGAWFIFVLNFRNAFTLMAVNFAVPVITSRDYGWTQLHNSYIFVALSLESIISTAILQRASRRVNDRNLMSIWAAISHSGLFAYSVCSGFGTSSLSVAALISLLVWYDFGTSMPPTQSLYSKLIGKGNAGLYFSVLLSNGSLANAVSGQLVGSAYGSLGPPALWGLVQVIWILSWIVQVFMWRRLHPEYIREMHMKLNRESHPATGSMSLQAM</sequence>
<feature type="transmembrane region" description="Helical" evidence="6">
    <location>
        <begin position="414"/>
        <end position="434"/>
    </location>
</feature>
<dbReference type="AlphaFoldDB" id="A0A812INB0"/>
<evidence type="ECO:0000256" key="4">
    <source>
        <dbReference type="ARBA" id="ARBA00022989"/>
    </source>
</evidence>
<comment type="caution">
    <text evidence="7">The sequence shown here is derived from an EMBL/GenBank/DDBJ whole genome shotgun (WGS) entry which is preliminary data.</text>
</comment>
<feature type="transmembrane region" description="Helical" evidence="6">
    <location>
        <begin position="21"/>
        <end position="46"/>
    </location>
</feature>
<dbReference type="Proteomes" id="UP000649617">
    <property type="component" value="Unassembled WGS sequence"/>
</dbReference>
<evidence type="ECO:0000313" key="7">
    <source>
        <dbReference type="EMBL" id="CAE7159217.1"/>
    </source>
</evidence>
<accession>A0A812INB0</accession>
<keyword evidence="3 6" id="KW-0812">Transmembrane</keyword>
<feature type="transmembrane region" description="Helical" evidence="6">
    <location>
        <begin position="254"/>
        <end position="280"/>
    </location>
</feature>
<dbReference type="Pfam" id="PF07690">
    <property type="entry name" value="MFS_1"/>
    <property type="match status" value="1"/>
</dbReference>
<keyword evidence="4 6" id="KW-1133">Transmembrane helix</keyword>
<dbReference type="InterPro" id="IPR036259">
    <property type="entry name" value="MFS_trans_sf"/>
</dbReference>
<evidence type="ECO:0000313" key="8">
    <source>
        <dbReference type="Proteomes" id="UP000649617"/>
    </source>
</evidence>
<evidence type="ECO:0000256" key="5">
    <source>
        <dbReference type="ARBA" id="ARBA00023136"/>
    </source>
</evidence>
<keyword evidence="8" id="KW-1185">Reference proteome</keyword>
<dbReference type="SUPFAM" id="SSF103473">
    <property type="entry name" value="MFS general substrate transporter"/>
    <property type="match status" value="1"/>
</dbReference>
<name>A0A812INB0_SYMPI</name>
<evidence type="ECO:0000256" key="2">
    <source>
        <dbReference type="ARBA" id="ARBA00022448"/>
    </source>
</evidence>
<evidence type="ECO:0000256" key="1">
    <source>
        <dbReference type="ARBA" id="ARBA00004127"/>
    </source>
</evidence>
<dbReference type="PANTHER" id="PTHR23510">
    <property type="entry name" value="INNER MEMBRANE TRANSPORT PROTEIN YAJR"/>
    <property type="match status" value="1"/>
</dbReference>
<dbReference type="GO" id="GO:0022857">
    <property type="term" value="F:transmembrane transporter activity"/>
    <property type="evidence" value="ECO:0007669"/>
    <property type="project" value="InterPro"/>
</dbReference>
<feature type="non-terminal residue" evidence="7">
    <location>
        <position position="465"/>
    </location>
</feature>
<feature type="transmembrane region" description="Helical" evidence="6">
    <location>
        <begin position="148"/>
        <end position="172"/>
    </location>
</feature>
<comment type="subcellular location">
    <subcellularLocation>
        <location evidence="1">Endomembrane system</location>
        <topology evidence="1">Multi-pass membrane protein</topology>
    </subcellularLocation>
</comment>